<dbReference type="SUPFAM" id="SSF56801">
    <property type="entry name" value="Acetyl-CoA synthetase-like"/>
    <property type="match status" value="1"/>
</dbReference>
<dbReference type="Pfam" id="PF13193">
    <property type="entry name" value="AMP-binding_C"/>
    <property type="match status" value="1"/>
</dbReference>
<reference evidence="4" key="1">
    <citation type="submission" date="2020-10" db="EMBL/GenBank/DDBJ databases">
        <title>Sequencing the genomes of 1000 actinobacteria strains.</title>
        <authorList>
            <person name="Klenk H.-P."/>
        </authorList>
    </citation>
    <scope>NUCLEOTIDE SEQUENCE</scope>
    <source>
        <strain evidence="4">DSM 45354</strain>
    </source>
</reference>
<dbReference type="InterPro" id="IPR020845">
    <property type="entry name" value="AMP-binding_CS"/>
</dbReference>
<dbReference type="Proteomes" id="UP000638648">
    <property type="component" value="Unassembled WGS sequence"/>
</dbReference>
<dbReference type="RefSeq" id="WP_337917761.1">
    <property type="nucleotide sequence ID" value="NZ_BAABJL010000109.1"/>
</dbReference>
<dbReference type="InterPro" id="IPR000873">
    <property type="entry name" value="AMP-dep_synth/lig_dom"/>
</dbReference>
<dbReference type="PANTHER" id="PTHR43767:SF1">
    <property type="entry name" value="NONRIBOSOMAL PEPTIDE SYNTHASE PES1 (EUROFUNG)-RELATED"/>
    <property type="match status" value="1"/>
</dbReference>
<dbReference type="EMBL" id="JADBEM010000001">
    <property type="protein sequence ID" value="MBE1606850.1"/>
    <property type="molecule type" value="Genomic_DNA"/>
</dbReference>
<evidence type="ECO:0000313" key="5">
    <source>
        <dbReference type="Proteomes" id="UP000638648"/>
    </source>
</evidence>
<dbReference type="Gene3D" id="3.30.300.30">
    <property type="match status" value="1"/>
</dbReference>
<gene>
    <name evidence="4" type="ORF">HEB94_003698</name>
</gene>
<evidence type="ECO:0000259" key="2">
    <source>
        <dbReference type="Pfam" id="PF00501"/>
    </source>
</evidence>
<dbReference type="InterPro" id="IPR025110">
    <property type="entry name" value="AMP-bd_C"/>
</dbReference>
<dbReference type="InterPro" id="IPR045851">
    <property type="entry name" value="AMP-bd_C_sf"/>
</dbReference>
<dbReference type="PANTHER" id="PTHR43767">
    <property type="entry name" value="LONG-CHAIN-FATTY-ACID--COA LIGASE"/>
    <property type="match status" value="1"/>
</dbReference>
<dbReference type="InterPro" id="IPR042099">
    <property type="entry name" value="ANL_N_sf"/>
</dbReference>
<evidence type="ECO:0000259" key="3">
    <source>
        <dbReference type="Pfam" id="PF13193"/>
    </source>
</evidence>
<feature type="compositionally biased region" description="Gly residues" evidence="1">
    <location>
        <begin position="160"/>
        <end position="170"/>
    </location>
</feature>
<evidence type="ECO:0000313" key="4">
    <source>
        <dbReference type="EMBL" id="MBE1606850.1"/>
    </source>
</evidence>
<feature type="domain" description="AMP-dependent synthetase/ligase" evidence="2">
    <location>
        <begin position="58"/>
        <end position="141"/>
    </location>
</feature>
<dbReference type="Gene3D" id="3.40.50.12780">
    <property type="entry name" value="N-terminal domain of ligase-like"/>
    <property type="match status" value="1"/>
</dbReference>
<sequence length="436" mass="44693">MSTNLDRRLVTIDVSPVRDAEVIVADLITALGDRFAGDGPALAPVTTGPERDQIRTMLRTDVPLERDDVAVVLPTSGSTGEPKGAMLTGTALLHSARATLDRLGGAGRWVLALPPTRVAGLQVLVRSLVAGTAPVPVAGSFTVDAFRAATARLTDSSDSEGGGGGGGDGPNGELRRYTALVPTQLVRLLDAGPEAVAALASYDAVLVGGGASSTALLRRARAAGVAVMTTYGMTETCGGCVYDGRALDGVSVRIDRDGSPGLDEGDGEGSGEGTIGLVRIGGEVVFAGYRLRPDLTAAGLVDRWHVTSDLGRLRPDGRLEILGRADDVVVSGGVNVPLQAVERAVASCPGVAEAAAVGVPDTEWGSRVVAYVVLRPGATAPPLAQVRDQVSADHPRAYAPREVVVVDALPLLPSGKIDRQALRSTAVDSGSSTILR</sequence>
<dbReference type="Pfam" id="PF00501">
    <property type="entry name" value="AMP-binding"/>
    <property type="match status" value="2"/>
</dbReference>
<dbReference type="GO" id="GO:0008756">
    <property type="term" value="F:o-succinylbenzoate-CoA ligase activity"/>
    <property type="evidence" value="ECO:0007669"/>
    <property type="project" value="UniProtKB-EC"/>
</dbReference>
<dbReference type="PROSITE" id="PS00455">
    <property type="entry name" value="AMP_BINDING"/>
    <property type="match status" value="1"/>
</dbReference>
<dbReference type="InterPro" id="IPR050237">
    <property type="entry name" value="ATP-dep_AMP-bd_enzyme"/>
</dbReference>
<organism evidence="4 5">
    <name type="scientific">Actinopolymorpha pittospori</name>
    <dbReference type="NCBI Taxonomy" id="648752"/>
    <lineage>
        <taxon>Bacteria</taxon>
        <taxon>Bacillati</taxon>
        <taxon>Actinomycetota</taxon>
        <taxon>Actinomycetes</taxon>
        <taxon>Propionibacteriales</taxon>
        <taxon>Actinopolymorphaceae</taxon>
        <taxon>Actinopolymorpha</taxon>
    </lineage>
</organism>
<feature type="domain" description="AMP-binding enzyme C-terminal" evidence="3">
    <location>
        <begin position="341"/>
        <end position="416"/>
    </location>
</feature>
<keyword evidence="5" id="KW-1185">Reference proteome</keyword>
<protein>
    <submittedName>
        <fullName evidence="4">O-succinylbenzoic acid--CoA ligase</fullName>
        <ecNumber evidence="4">6.2.1.26</ecNumber>
    </submittedName>
</protein>
<keyword evidence="4" id="KW-0436">Ligase</keyword>
<feature type="domain" description="AMP-dependent synthetase/ligase" evidence="2">
    <location>
        <begin position="177"/>
        <end position="289"/>
    </location>
</feature>
<proteinExistence type="predicted"/>
<accession>A0A927N190</accession>
<dbReference type="EC" id="6.2.1.26" evidence="4"/>
<comment type="caution">
    <text evidence="4">The sequence shown here is derived from an EMBL/GenBank/DDBJ whole genome shotgun (WGS) entry which is preliminary data.</text>
</comment>
<dbReference type="Gene3D" id="2.30.38.10">
    <property type="entry name" value="Luciferase, Domain 3"/>
    <property type="match status" value="1"/>
</dbReference>
<name>A0A927N190_9ACTN</name>
<evidence type="ECO:0000256" key="1">
    <source>
        <dbReference type="SAM" id="MobiDB-lite"/>
    </source>
</evidence>
<feature type="region of interest" description="Disordered" evidence="1">
    <location>
        <begin position="154"/>
        <end position="174"/>
    </location>
</feature>
<dbReference type="AlphaFoldDB" id="A0A927N190"/>